<evidence type="ECO:0000313" key="2">
    <source>
        <dbReference type="Proteomes" id="UP000256964"/>
    </source>
</evidence>
<name>A0A371CK29_9APHY</name>
<dbReference type="AlphaFoldDB" id="A0A371CK29"/>
<proteinExistence type="predicted"/>
<reference evidence="1 2" key="1">
    <citation type="journal article" date="2018" name="Biotechnol. Biofuels">
        <title>Integrative visual omics of the white-rot fungus Polyporus brumalis exposes the biotechnological potential of its oxidative enzymes for delignifying raw plant biomass.</title>
        <authorList>
            <person name="Miyauchi S."/>
            <person name="Rancon A."/>
            <person name="Drula E."/>
            <person name="Hage H."/>
            <person name="Chaduli D."/>
            <person name="Favel A."/>
            <person name="Grisel S."/>
            <person name="Henrissat B."/>
            <person name="Herpoel-Gimbert I."/>
            <person name="Ruiz-Duenas F.J."/>
            <person name="Chevret D."/>
            <person name="Hainaut M."/>
            <person name="Lin J."/>
            <person name="Wang M."/>
            <person name="Pangilinan J."/>
            <person name="Lipzen A."/>
            <person name="Lesage-Meessen L."/>
            <person name="Navarro D."/>
            <person name="Riley R."/>
            <person name="Grigoriev I.V."/>
            <person name="Zhou S."/>
            <person name="Raouche S."/>
            <person name="Rosso M.N."/>
        </authorList>
    </citation>
    <scope>NUCLEOTIDE SEQUENCE [LARGE SCALE GENOMIC DNA]</scope>
    <source>
        <strain evidence="1 2">BRFM 1820</strain>
    </source>
</reference>
<dbReference type="EMBL" id="KZ857544">
    <property type="protein sequence ID" value="RDX40641.1"/>
    <property type="molecule type" value="Genomic_DNA"/>
</dbReference>
<protein>
    <submittedName>
        <fullName evidence="1">Uncharacterized protein</fullName>
    </submittedName>
</protein>
<accession>A0A371CK29</accession>
<evidence type="ECO:0000313" key="1">
    <source>
        <dbReference type="EMBL" id="RDX40641.1"/>
    </source>
</evidence>
<dbReference type="OrthoDB" id="2758154at2759"/>
<organism evidence="1 2">
    <name type="scientific">Lentinus brumalis</name>
    <dbReference type="NCBI Taxonomy" id="2498619"/>
    <lineage>
        <taxon>Eukaryota</taxon>
        <taxon>Fungi</taxon>
        <taxon>Dikarya</taxon>
        <taxon>Basidiomycota</taxon>
        <taxon>Agaricomycotina</taxon>
        <taxon>Agaricomycetes</taxon>
        <taxon>Polyporales</taxon>
        <taxon>Polyporaceae</taxon>
        <taxon>Lentinus</taxon>
    </lineage>
</organism>
<sequence length="464" mass="52921">MQLRRTVWASEPTHRILHDDLNMNEAKNDRIRLKHPGMAAWSLDHHVLTVGLDRGGVVHKRFAHVMDHFYALLCPEERPTTHAPYHRALPVVSMVVPAMINSTFINERAAAVGLWQEVLSWVLDSRKQKPEYTKLIDVQHRVSTNHMRCVAYDDVRMRKRSSELPHEGIEPLLMEHWLLQHDACQNVTMHAEASGGGYITAKYAPKIKELEEAQDHAQRMHLTVDKYFTPLPSRKAAALRKTAQAESRRLKSRLRKYPIASTVDEAWEVVDDLLLPELSEVVGTAQARDFLQDISFFQPVHTTDTAPADGGFRLPVLLIWHQHPNYDLDPVTKNVQRLCCASAARFLAVLGISDFPVYGLITAGQSAYPCVAWHSSADEFLYIADRNTAEYRFDLSAKEGVRRFAGFLDGLQDHAAQLKVRFVDVRPQLVERMCTDAGRESLRWTFRTQLDKYKLWPQAADVPA</sequence>
<keyword evidence="2" id="KW-1185">Reference proteome</keyword>
<dbReference type="Proteomes" id="UP000256964">
    <property type="component" value="Unassembled WGS sequence"/>
</dbReference>
<gene>
    <name evidence="1" type="ORF">OH76DRAFT_313688</name>
</gene>